<feature type="compositionally biased region" description="Basic and acidic residues" evidence="1">
    <location>
        <begin position="88"/>
        <end position="99"/>
    </location>
</feature>
<evidence type="ECO:0000313" key="2">
    <source>
        <dbReference type="EMBL" id="CAD8868972.1"/>
    </source>
</evidence>
<name>A0A7S1AY54_NOCSC</name>
<proteinExistence type="predicted"/>
<dbReference type="EMBL" id="HBFQ01061177">
    <property type="protein sequence ID" value="CAD8868972.1"/>
    <property type="molecule type" value="Transcribed_RNA"/>
</dbReference>
<gene>
    <name evidence="2" type="ORF">NSCI0253_LOCUS43328</name>
</gene>
<evidence type="ECO:0000256" key="1">
    <source>
        <dbReference type="SAM" id="MobiDB-lite"/>
    </source>
</evidence>
<sequence length="716" mass="79389">MVGIDSCSLCVEMCVVGTWRFLNCLRAELTSTSLTARQRRHSRCAKFKVAPRTPSIGSLTFLETCWLAKYDERTQESHGHVVSVSERTSVRNDTREETRTSNSESITFHQGWQPDSLGSELLLSVSFTSGGDEPRDADFVDEIACSQDCSNQPMNTEYSSAHSGRKHFGRGSESWELVSTSFSEWLVHRPPLVPADGGSWDFPLSQVERRQLVVLSLTAEVDQCQAQLHCLKGALAAVPSLSRTVSTAGESLDVWTRDKRSLVVRREKQPRCQDPLGLAWEMPMSVQERQDFLISSLILESDERWAEAEALVQELSGALTTQLAASTSPNLLRRRSFIDTLPAETGGLALSTLFPIGPCSFADWLARRSPLCRGCAWEFPLSKADARELLVLSLVAEDDQRVSQVKLLEGMVSPVPVCKDVRNVGHDGSFSGLGVELTPCGCAEVFLAWLGNRVSIHQSDGLGNSPWEYPMSEAEKRDFLVLSLTAEGQQRWDTAQTLMESVMHAATLVTIPREASFASRSQEPPKSIGFCAAGKTKVPSQVPAAASFKEWLEDHVPMLRGGVCSHVAWEFPLSKEETRLLLLLSLMSEGQLGRSQVDFLEQSSALPLVGDVHDVPCTSVESVMVPWRAKDERRFVEWLAMRPPLRRAQVDSLIRTQCWDFPLSVQERHDWVVLSLSADNDALWMRAQTLGEMALTTSTVPGLCFRQSLCSLPNFA</sequence>
<dbReference type="AlphaFoldDB" id="A0A7S1AY54"/>
<feature type="compositionally biased region" description="Polar residues" evidence="1">
    <location>
        <begin position="100"/>
        <end position="110"/>
    </location>
</feature>
<feature type="region of interest" description="Disordered" evidence="1">
    <location>
        <begin position="79"/>
        <end position="112"/>
    </location>
</feature>
<protein>
    <submittedName>
        <fullName evidence="2">Uncharacterized protein</fullName>
    </submittedName>
</protein>
<accession>A0A7S1AY54</accession>
<organism evidence="2">
    <name type="scientific">Noctiluca scintillans</name>
    <name type="common">Sea sparkle</name>
    <name type="synonym">Red tide dinoflagellate</name>
    <dbReference type="NCBI Taxonomy" id="2966"/>
    <lineage>
        <taxon>Eukaryota</taxon>
        <taxon>Sar</taxon>
        <taxon>Alveolata</taxon>
        <taxon>Dinophyceae</taxon>
        <taxon>Noctilucales</taxon>
        <taxon>Noctilucaceae</taxon>
        <taxon>Noctiluca</taxon>
    </lineage>
</organism>
<reference evidence="2" key="1">
    <citation type="submission" date="2021-01" db="EMBL/GenBank/DDBJ databases">
        <authorList>
            <person name="Corre E."/>
            <person name="Pelletier E."/>
            <person name="Niang G."/>
            <person name="Scheremetjew M."/>
            <person name="Finn R."/>
            <person name="Kale V."/>
            <person name="Holt S."/>
            <person name="Cochrane G."/>
            <person name="Meng A."/>
            <person name="Brown T."/>
            <person name="Cohen L."/>
        </authorList>
    </citation>
    <scope>NUCLEOTIDE SEQUENCE</scope>
</reference>